<proteinExistence type="predicted"/>
<organism evidence="1 2">
    <name type="scientific">Micromonospora inositola</name>
    <dbReference type="NCBI Taxonomy" id="47865"/>
    <lineage>
        <taxon>Bacteria</taxon>
        <taxon>Bacillati</taxon>
        <taxon>Actinomycetota</taxon>
        <taxon>Actinomycetes</taxon>
        <taxon>Micromonosporales</taxon>
        <taxon>Micromonosporaceae</taxon>
        <taxon>Micromonospora</taxon>
    </lineage>
</organism>
<gene>
    <name evidence="1" type="ORF">GA0070613_0587</name>
</gene>
<keyword evidence="2" id="KW-1185">Reference proteome</keyword>
<dbReference type="Proteomes" id="UP000198221">
    <property type="component" value="Chromosome I"/>
</dbReference>
<name>A0A1C5GZ19_9ACTN</name>
<dbReference type="EMBL" id="LT607754">
    <property type="protein sequence ID" value="SCG38933.1"/>
    <property type="molecule type" value="Genomic_DNA"/>
</dbReference>
<dbReference type="RefSeq" id="WP_089010854.1">
    <property type="nucleotide sequence ID" value="NZ_LT607754.1"/>
</dbReference>
<sequence length="90" mass="9850">MALEAAEAAAIAHRLQPHTRDFLSCVGRSGGVVQMCWQGDRRWLETPHPETATATGQHVTLAEAEQMITILATEDRVAVDELGDVVTKPW</sequence>
<dbReference type="AlphaFoldDB" id="A0A1C5GZ19"/>
<dbReference type="OrthoDB" id="5515732at2"/>
<protein>
    <submittedName>
        <fullName evidence="1">Uncharacterized protein</fullName>
    </submittedName>
</protein>
<evidence type="ECO:0000313" key="2">
    <source>
        <dbReference type="Proteomes" id="UP000198221"/>
    </source>
</evidence>
<reference evidence="2" key="1">
    <citation type="submission" date="2016-06" db="EMBL/GenBank/DDBJ databases">
        <authorList>
            <person name="Varghese N."/>
            <person name="Submissions Spin"/>
        </authorList>
    </citation>
    <scope>NUCLEOTIDE SEQUENCE [LARGE SCALE GENOMIC DNA]</scope>
    <source>
        <strain evidence="2">DSM 43819</strain>
    </source>
</reference>
<evidence type="ECO:0000313" key="1">
    <source>
        <dbReference type="EMBL" id="SCG38933.1"/>
    </source>
</evidence>
<accession>A0A1C5GZ19</accession>